<feature type="region of interest" description="Disordered" evidence="1">
    <location>
        <begin position="1"/>
        <end position="62"/>
    </location>
</feature>
<comment type="caution">
    <text evidence="2">The sequence shown here is derived from an EMBL/GenBank/DDBJ whole genome shotgun (WGS) entry which is preliminary data.</text>
</comment>
<evidence type="ECO:0000256" key="1">
    <source>
        <dbReference type="SAM" id="MobiDB-lite"/>
    </source>
</evidence>
<feature type="compositionally biased region" description="Basic and acidic residues" evidence="1">
    <location>
        <begin position="494"/>
        <end position="503"/>
    </location>
</feature>
<proteinExistence type="predicted"/>
<keyword evidence="3" id="KW-1185">Reference proteome</keyword>
<gene>
    <name evidence="2" type="ORF">G3RUM_00482</name>
</gene>
<dbReference type="EMBL" id="PRLM01000005">
    <property type="protein sequence ID" value="RYC74616.1"/>
    <property type="molecule type" value="Genomic_DNA"/>
</dbReference>
<dbReference type="Proteomes" id="UP001191019">
    <property type="component" value="Unassembled WGS sequence"/>
</dbReference>
<feature type="compositionally biased region" description="Low complexity" evidence="1">
    <location>
        <begin position="50"/>
        <end position="62"/>
    </location>
</feature>
<dbReference type="PANTHER" id="PTHR47618:SF1">
    <property type="entry name" value="BIFUNCTIONAL OLIGORIBONUCLEASE AND PAP PHOSPHATASE NRNA"/>
    <property type="match status" value="1"/>
</dbReference>
<feature type="region of interest" description="Disordered" evidence="1">
    <location>
        <begin position="317"/>
        <end position="350"/>
    </location>
</feature>
<dbReference type="PANTHER" id="PTHR47618">
    <property type="entry name" value="BIFUNCTIONAL OLIGORIBONUCLEASE AND PAP PHOSPHATASE NRNA"/>
    <property type="match status" value="1"/>
</dbReference>
<organism evidence="2 3">
    <name type="scientific">Candidatus Nanosyncoccus alces</name>
    <dbReference type="NCBI Taxonomy" id="2171997"/>
    <lineage>
        <taxon>Bacteria</taxon>
        <taxon>Candidatus Saccharimonadota</taxon>
        <taxon>Candidatus Nanosyncoccalia</taxon>
        <taxon>Candidatus Nanosyncoccales</taxon>
        <taxon>Candidatus Nanosyncoccaceae</taxon>
        <taxon>Candidatus Nanosyncoccus</taxon>
    </lineage>
</organism>
<evidence type="ECO:0000313" key="3">
    <source>
        <dbReference type="Proteomes" id="UP001191019"/>
    </source>
</evidence>
<feature type="compositionally biased region" description="Low complexity" evidence="1">
    <location>
        <begin position="14"/>
        <end position="28"/>
    </location>
</feature>
<dbReference type="RefSeq" id="WP_129735029.1">
    <property type="nucleotide sequence ID" value="NZ_PRLM01000005.1"/>
</dbReference>
<protein>
    <submittedName>
        <fullName evidence="2">Uncharacterized protein</fullName>
    </submittedName>
</protein>
<feature type="region of interest" description="Disordered" evidence="1">
    <location>
        <begin position="370"/>
        <end position="401"/>
    </location>
</feature>
<feature type="compositionally biased region" description="Polar residues" evidence="1">
    <location>
        <begin position="1"/>
        <end position="11"/>
    </location>
</feature>
<reference evidence="2 3" key="2">
    <citation type="journal article" date="2020" name="Cell Rep.">
        <title>Acquisition and Adaptation of Ultra-small Parasitic Reduced Genome Bacteria to Mammalian Hosts.</title>
        <authorList>
            <person name="McLean J.S."/>
            <person name="Bor B."/>
            <person name="Kerns K.A."/>
            <person name="Liu Q."/>
            <person name="To T.T."/>
            <person name="Solden L."/>
            <person name="Hendrickson E.L."/>
            <person name="Wrighton K."/>
            <person name="Shi W."/>
            <person name="He X."/>
        </authorList>
    </citation>
    <scope>NUCLEOTIDE SEQUENCE [LARGE SCALE GENOMIC DNA]</scope>
    <source>
        <strain evidence="2 3">TM7_G3_2_Rum_HOT_351B</strain>
    </source>
</reference>
<dbReference type="InterPro" id="IPR051319">
    <property type="entry name" value="Oligoribo/pAp-PDE_c-di-AMP_PDE"/>
</dbReference>
<feature type="compositionally biased region" description="Basic and acidic residues" evidence="1">
    <location>
        <begin position="322"/>
        <end position="349"/>
    </location>
</feature>
<evidence type="ECO:0000313" key="2">
    <source>
        <dbReference type="EMBL" id="RYC74616.1"/>
    </source>
</evidence>
<dbReference type="Gene3D" id="3.90.1640.10">
    <property type="entry name" value="inorganic pyrophosphatase (n-terminal core)"/>
    <property type="match status" value="2"/>
</dbReference>
<reference evidence="2 3" key="1">
    <citation type="journal article" date="2018" name="bioRxiv">
        <title>Evidence of independent acquisition and adaption of ultra-small bacteria to human hosts across the highly diverse yet reduced genomes of the phylum Saccharibacteria.</title>
        <authorList>
            <person name="McLean J.S."/>
            <person name="Bor B."/>
            <person name="To T.T."/>
            <person name="Liu Q."/>
            <person name="Kearns K.A."/>
            <person name="Solden L.M."/>
            <person name="Wrighton K.C."/>
            <person name="He X."/>
            <person name="Shi W."/>
        </authorList>
    </citation>
    <scope>NUCLEOTIDE SEQUENCE [LARGE SCALE GENOMIC DNA]</scope>
    <source>
        <strain evidence="2 3">TM7_G3_2_Rum_HOT_351B</strain>
    </source>
</reference>
<accession>A0ABY0FLR5</accession>
<dbReference type="InterPro" id="IPR038763">
    <property type="entry name" value="DHH_sf"/>
</dbReference>
<name>A0ABY0FLR5_9BACT</name>
<sequence>MDQNSASTNPVTPVPEASVSDAAVSDAPMPNPAAAFVPPASDTIVEPTMPSAADAPVDSVPDPDIQSEVVKKIAEAQNVLVALSSDPSVDEMAAAIGLSLFLDKLGKRATAIYSGSTPNALEFLKPEETFEPTADTLQDFVIALNKEKADHLRYKLDGEYVKIFITPYKTRIGEEDLEFSYGDYNVDLVLALDVANGIDLDSALREHGRIMHDAVIINITTGNPGKFGEIEWSDKSASSVSEMIAKLLYSINSKAKIEKEEATAFLTGIVAATNRFSNAKTTPNTMQISSRLMQSGANQQLISKNITPDVDNELYSLLGDNSPKRNTDPTKLDIEHGDAENVDETKEVEAPITEETSTLLDDLKAAEASLATAGSETVPDTSNQPVKLDSNPSDTSIVESELNSAPAIEAPAPVAGAEVAPSEPMPNLAEDIPVPTVAPTPEPNLAEPSEPTLPPVSPEEPQTPGEEGFIGDSDRPEKVVQPPADMDLTTPEEGSEKYGRMLEDAISGLGGSMPTPAAMPGDSNPASMMAPQVASTPEINGVPEINYMPMPGEEVLPPPPAPPIDMSTPASEATVAPMEPVAPIQPAAPPVEPTPTSLGSQPAMQDQVYAPQASDPGAFKIPGVS</sequence>
<dbReference type="SUPFAM" id="SSF64182">
    <property type="entry name" value="DHH phosphoesterases"/>
    <property type="match status" value="1"/>
</dbReference>
<feature type="region of interest" description="Disordered" evidence="1">
    <location>
        <begin position="417"/>
        <end position="625"/>
    </location>
</feature>
<feature type="compositionally biased region" description="Polar residues" evidence="1">
    <location>
        <begin position="372"/>
        <end position="401"/>
    </location>
</feature>